<keyword evidence="4" id="KW-0121">Carboxypeptidase</keyword>
<dbReference type="Gene3D" id="3.30.1380.10">
    <property type="match status" value="1"/>
</dbReference>
<dbReference type="InterPro" id="IPR003709">
    <property type="entry name" value="VanY-like_core_dom"/>
</dbReference>
<keyword evidence="4" id="KW-0378">Hydrolase</keyword>
<reference evidence="4 5" key="1">
    <citation type="journal article" date="2008" name="Proc. Natl. Acad. Sci. U.S.A.">
        <title>Niche adaptation and genome expansion in the chlorophyll d-producing cyanobacterium Acaryochloris marina.</title>
        <authorList>
            <person name="Swingley W.D."/>
            <person name="Chen M."/>
            <person name="Cheung P.C."/>
            <person name="Conrad A.L."/>
            <person name="Dejesa L.C."/>
            <person name="Hao J."/>
            <person name="Honchak B.M."/>
            <person name="Karbach L.E."/>
            <person name="Kurdoglu A."/>
            <person name="Lahiri S."/>
            <person name="Mastrian S.D."/>
            <person name="Miyashita H."/>
            <person name="Page L."/>
            <person name="Ramakrishna P."/>
            <person name="Satoh S."/>
            <person name="Sattley W.M."/>
            <person name="Shimada Y."/>
            <person name="Taylor H.L."/>
            <person name="Tomo T."/>
            <person name="Tsuchiya T."/>
            <person name="Wang Z.T."/>
            <person name="Raymond J."/>
            <person name="Mimuro M."/>
            <person name="Blankenship R.E."/>
            <person name="Touchman J.W."/>
        </authorList>
    </citation>
    <scope>NUCLEOTIDE SEQUENCE [LARGE SCALE GENOMIC DNA]</scope>
    <source>
        <strain evidence="5">MBIC 11017</strain>
    </source>
</reference>
<gene>
    <name evidence="4" type="ordered locus">AM1_0151</name>
</gene>
<evidence type="ECO:0000259" key="3">
    <source>
        <dbReference type="Pfam" id="PF02557"/>
    </source>
</evidence>
<dbReference type="OrthoDB" id="9792074at2"/>
<protein>
    <submittedName>
        <fullName evidence="4">D-alanyl-D-alanine carboxypeptidase, putative</fullName>
    </submittedName>
</protein>
<dbReference type="CDD" id="cd14852">
    <property type="entry name" value="LD-carboxypeptidase"/>
    <property type="match status" value="1"/>
</dbReference>
<dbReference type="InterPro" id="IPR058193">
    <property type="entry name" value="VanY/YodJ_core_dom"/>
</dbReference>
<feature type="region of interest" description="Disordered" evidence="1">
    <location>
        <begin position="1"/>
        <end position="24"/>
    </location>
</feature>
<dbReference type="EMBL" id="CP000828">
    <property type="protein sequence ID" value="ABW25237.1"/>
    <property type="molecule type" value="Genomic_DNA"/>
</dbReference>
<accession>B0C6E3</accession>
<dbReference type="InterPro" id="IPR009045">
    <property type="entry name" value="Zn_M74/Hedgehog-like"/>
</dbReference>
<evidence type="ECO:0000313" key="4">
    <source>
        <dbReference type="EMBL" id="ABW25237.1"/>
    </source>
</evidence>
<dbReference type="AlphaFoldDB" id="B0C6E3"/>
<keyword evidence="5" id="KW-1185">Reference proteome</keyword>
<dbReference type="STRING" id="329726.AM1_0151"/>
<feature type="transmembrane region" description="Helical" evidence="2">
    <location>
        <begin position="26"/>
        <end position="49"/>
    </location>
</feature>
<dbReference type="KEGG" id="amr:AM1_0151"/>
<keyword evidence="4" id="KW-0645">Protease</keyword>
<dbReference type="PANTHER" id="PTHR34385:SF1">
    <property type="entry name" value="PEPTIDOGLYCAN L-ALANYL-D-GLUTAMATE ENDOPEPTIDASE CWLK"/>
    <property type="match status" value="1"/>
</dbReference>
<keyword evidence="2" id="KW-1133">Transmembrane helix</keyword>
<evidence type="ECO:0000256" key="1">
    <source>
        <dbReference type="SAM" id="MobiDB-lite"/>
    </source>
</evidence>
<organism evidence="4 5">
    <name type="scientific">Acaryochloris marina (strain MBIC 11017)</name>
    <dbReference type="NCBI Taxonomy" id="329726"/>
    <lineage>
        <taxon>Bacteria</taxon>
        <taxon>Bacillati</taxon>
        <taxon>Cyanobacteriota</taxon>
        <taxon>Cyanophyceae</taxon>
        <taxon>Acaryochloridales</taxon>
        <taxon>Acaryochloridaceae</taxon>
        <taxon>Acaryochloris</taxon>
    </lineage>
</organism>
<sequence>MYDDIPEARRQAVPKTASSPSRGNPALWIGSGIGLLVIAVGAAFAVGLFKPEPSQSKVETSPTASTPPTGGTEAPNTPDTTLGHFSYKVAPENELQAITADNRIRLRSSAARAYKQMSAAAAADGIKLQALSGFRTVEDQDYLFFRVKEERAQGAQQRAKVSAPPGRSEHHTGYAMDIGDATQPNTHVNVTFEETRAFEWLQKNAPRYSFELSFPKGNSQGVSYEPWHWRYVGDKDSLETFYNARNLKS</sequence>
<feature type="region of interest" description="Disordered" evidence="1">
    <location>
        <begin position="53"/>
        <end position="80"/>
    </location>
</feature>
<dbReference type="Pfam" id="PF02557">
    <property type="entry name" value="VanY"/>
    <property type="match status" value="1"/>
</dbReference>
<feature type="compositionally biased region" description="Low complexity" evidence="1">
    <location>
        <begin position="59"/>
        <end position="75"/>
    </location>
</feature>
<evidence type="ECO:0000256" key="2">
    <source>
        <dbReference type="SAM" id="Phobius"/>
    </source>
</evidence>
<proteinExistence type="predicted"/>
<keyword evidence="2" id="KW-0812">Transmembrane</keyword>
<feature type="domain" description="D-alanyl-D-alanine carboxypeptidase-like core" evidence="3">
    <location>
        <begin position="104"/>
        <end position="234"/>
    </location>
</feature>
<dbReference type="eggNOG" id="COG1876">
    <property type="taxonomic scope" value="Bacteria"/>
</dbReference>
<dbReference type="RefSeq" id="WP_012160851.1">
    <property type="nucleotide sequence ID" value="NC_009925.1"/>
</dbReference>
<dbReference type="GO" id="GO:0004180">
    <property type="term" value="F:carboxypeptidase activity"/>
    <property type="evidence" value="ECO:0007669"/>
    <property type="project" value="UniProtKB-KW"/>
</dbReference>
<keyword evidence="2" id="KW-0472">Membrane</keyword>
<dbReference type="HOGENOM" id="CLU_054193_6_1_3"/>
<dbReference type="Proteomes" id="UP000000268">
    <property type="component" value="Chromosome"/>
</dbReference>
<dbReference type="GO" id="GO:0006508">
    <property type="term" value="P:proteolysis"/>
    <property type="evidence" value="ECO:0007669"/>
    <property type="project" value="InterPro"/>
</dbReference>
<evidence type="ECO:0000313" key="5">
    <source>
        <dbReference type="Proteomes" id="UP000000268"/>
    </source>
</evidence>
<dbReference type="InterPro" id="IPR052179">
    <property type="entry name" value="DD-CPase-like"/>
</dbReference>
<dbReference type="PANTHER" id="PTHR34385">
    <property type="entry name" value="D-ALANYL-D-ALANINE CARBOXYPEPTIDASE"/>
    <property type="match status" value="1"/>
</dbReference>
<name>B0C6E3_ACAM1</name>
<dbReference type="SUPFAM" id="SSF55166">
    <property type="entry name" value="Hedgehog/DD-peptidase"/>
    <property type="match status" value="1"/>
</dbReference>
<feature type="compositionally biased region" description="Basic and acidic residues" evidence="1">
    <location>
        <begin position="1"/>
        <end position="10"/>
    </location>
</feature>